<name>C6LIW1_9FIRM</name>
<evidence type="ECO:0000313" key="4">
    <source>
        <dbReference type="Proteomes" id="UP000005561"/>
    </source>
</evidence>
<dbReference type="EMBL" id="ACCL02000018">
    <property type="protein sequence ID" value="EET59500.1"/>
    <property type="molecule type" value="Genomic_DNA"/>
</dbReference>
<feature type="transmembrane region" description="Helical" evidence="1">
    <location>
        <begin position="55"/>
        <end position="74"/>
    </location>
</feature>
<gene>
    <name evidence="3" type="ORF">BRYFOR_08592</name>
</gene>
<dbReference type="eggNOG" id="ENOG5031RC2">
    <property type="taxonomic scope" value="Bacteria"/>
</dbReference>
<evidence type="ECO:0000256" key="1">
    <source>
        <dbReference type="SAM" id="Phobius"/>
    </source>
</evidence>
<keyword evidence="4" id="KW-1185">Reference proteome</keyword>
<evidence type="ECO:0000313" key="3">
    <source>
        <dbReference type="EMBL" id="EET59500.1"/>
    </source>
</evidence>
<evidence type="ECO:0000259" key="2">
    <source>
        <dbReference type="Pfam" id="PF14317"/>
    </source>
</evidence>
<accession>C6LIW1</accession>
<organism evidence="3 4">
    <name type="scientific">Marvinbryantia formatexigens DSM 14469</name>
    <dbReference type="NCBI Taxonomy" id="478749"/>
    <lineage>
        <taxon>Bacteria</taxon>
        <taxon>Bacillati</taxon>
        <taxon>Bacillota</taxon>
        <taxon>Clostridia</taxon>
        <taxon>Lachnospirales</taxon>
        <taxon>Lachnospiraceae</taxon>
        <taxon>Marvinbryantia</taxon>
    </lineage>
</organism>
<dbReference type="RefSeq" id="WP_006863360.1">
    <property type="nucleotide sequence ID" value="NZ_ACCL02000018.1"/>
</dbReference>
<dbReference type="AlphaFoldDB" id="C6LIW1"/>
<dbReference type="Proteomes" id="UP000005561">
    <property type="component" value="Unassembled WGS sequence"/>
</dbReference>
<dbReference type="Pfam" id="PF14317">
    <property type="entry name" value="YcxB"/>
    <property type="match status" value="1"/>
</dbReference>
<keyword evidence="1" id="KW-1133">Transmembrane helix</keyword>
<protein>
    <recommendedName>
        <fullName evidence="2">YcxB-like C-terminal domain-containing protein</fullName>
    </recommendedName>
</protein>
<keyword evidence="1" id="KW-0812">Transmembrane</keyword>
<reference evidence="3" key="1">
    <citation type="submission" date="2009-07" db="EMBL/GenBank/DDBJ databases">
        <authorList>
            <person name="Weinstock G."/>
            <person name="Sodergren E."/>
            <person name="Clifton S."/>
            <person name="Fulton L."/>
            <person name="Fulton B."/>
            <person name="Courtney L."/>
            <person name="Fronick C."/>
            <person name="Harrison M."/>
            <person name="Strong C."/>
            <person name="Farmer C."/>
            <person name="Delahaunty K."/>
            <person name="Markovic C."/>
            <person name="Hall O."/>
            <person name="Minx P."/>
            <person name="Tomlinson C."/>
            <person name="Mitreva M."/>
            <person name="Nelson J."/>
            <person name="Hou S."/>
            <person name="Wollam A."/>
            <person name="Pepin K.H."/>
            <person name="Johnson M."/>
            <person name="Bhonagiri V."/>
            <person name="Nash W.E."/>
            <person name="Warren W."/>
            <person name="Chinwalla A."/>
            <person name="Mardis E.R."/>
            <person name="Wilson R.K."/>
        </authorList>
    </citation>
    <scope>NUCLEOTIDE SEQUENCE [LARGE SCALE GENOMIC DNA]</scope>
    <source>
        <strain evidence="3">DSM 14469</strain>
    </source>
</reference>
<sequence length="166" mass="18512">MSAEFEVKMTPKIVFDFQLYHTYHSFSGIFGILFGIGTLILAVATFGKVSASMTAVYLLFTVYLLPLQPVLLYFRAAKQAKLNPVFQKPLAYVINDEGITSAQDGNEAHIGWEQVLKVRETKYSLLLYTGKRYCSILPKECMGNQLAAVAGLIKKHVKAEQIKVGE</sequence>
<dbReference type="InterPro" id="IPR025588">
    <property type="entry name" value="YcxB-like_C"/>
</dbReference>
<keyword evidence="1" id="KW-0472">Membrane</keyword>
<feature type="transmembrane region" description="Helical" evidence="1">
    <location>
        <begin position="21"/>
        <end position="43"/>
    </location>
</feature>
<proteinExistence type="predicted"/>
<comment type="caution">
    <text evidence="3">The sequence shown here is derived from an EMBL/GenBank/DDBJ whole genome shotgun (WGS) entry which is preliminary data.</text>
</comment>
<dbReference type="OrthoDB" id="9792641at2"/>
<dbReference type="STRING" id="168384.SAMN05660368_03024"/>
<feature type="domain" description="YcxB-like C-terminal" evidence="2">
    <location>
        <begin position="94"/>
        <end position="145"/>
    </location>
</feature>